<dbReference type="RefSeq" id="XP_013274081.1">
    <property type="nucleotide sequence ID" value="XM_013418627.1"/>
</dbReference>
<dbReference type="HOGENOM" id="CLU_046320_0_0_1"/>
<dbReference type="Proteomes" id="UP000053617">
    <property type="component" value="Unassembled WGS sequence"/>
</dbReference>
<evidence type="ECO:0000256" key="1">
    <source>
        <dbReference type="SAM" id="MobiDB-lite"/>
    </source>
</evidence>
<feature type="compositionally biased region" description="Polar residues" evidence="1">
    <location>
        <begin position="37"/>
        <end position="47"/>
    </location>
</feature>
<sequence>MQTRCDSLRIGNRAGCPSSTVRPEPKAKTTRPKNTKQAHSLTYSPQFSADKIKETDPQQIKLLWREVMASQTPPYARPTTASQLRSPAPGNSPGLPQNAHANRTPTNSSTTVSRTGTSRTQGARNATVRDVDFEEIQLIPRGVEIYKHANLSVGVVSGAHNHFGSDKPSDFAKSREFYRAAVQEALVKRAEQDIDDSIFLSMDSDFVKFVQRAYRRLGEAHYSEAEFKIYAWQNLFIGQQLIIIDDIQRQLCAVRLAEVSLKPRETISQRMWYAPPLLSNQTPSKLFGFDIYADSQYWLSNKVINVEYRRFAKQVVHCNASGAFCPYFSIEFKAGTDDSRVVQNQVAAAGLISLFNRCQLKLDAYSQTVLEQFKSQQFNLVRHYGLTMEKDLWIVRVFEPKIVNGAWAGCTIRVLDHGSCLEEEEVVGLLQWINEIHRWGLCEYALGCEDDIKQILSRGSTDLRISATGS</sequence>
<evidence type="ECO:0000313" key="3">
    <source>
        <dbReference type="Proteomes" id="UP000053617"/>
    </source>
</evidence>
<feature type="compositionally biased region" description="Low complexity" evidence="1">
    <location>
        <begin position="106"/>
        <end position="120"/>
    </location>
</feature>
<proteinExistence type="predicted"/>
<dbReference type="OrthoDB" id="5426911at2759"/>
<evidence type="ECO:0000313" key="2">
    <source>
        <dbReference type="EMBL" id="KIX06945.1"/>
    </source>
</evidence>
<protein>
    <submittedName>
        <fullName evidence="2">Uncharacterized protein</fullName>
    </submittedName>
</protein>
<dbReference type="EMBL" id="KN847477">
    <property type="protein sequence ID" value="KIX06945.1"/>
    <property type="molecule type" value="Genomic_DNA"/>
</dbReference>
<feature type="region of interest" description="Disordered" evidence="1">
    <location>
        <begin position="74"/>
        <end position="126"/>
    </location>
</feature>
<keyword evidence="3" id="KW-1185">Reference proteome</keyword>
<accession>A0A0D2JCU6</accession>
<feature type="compositionally biased region" description="Polar residues" evidence="1">
    <location>
        <begin position="74"/>
        <end position="85"/>
    </location>
</feature>
<dbReference type="GeneID" id="25292992"/>
<dbReference type="VEuPathDB" id="FungiDB:Z518_04921"/>
<gene>
    <name evidence="2" type="ORF">Z518_04921</name>
</gene>
<dbReference type="AlphaFoldDB" id="A0A0D2JCU6"/>
<feature type="region of interest" description="Disordered" evidence="1">
    <location>
        <begin position="1"/>
        <end position="52"/>
    </location>
</feature>
<name>A0A0D2JCU6_9EURO</name>
<organism evidence="2 3">
    <name type="scientific">Rhinocladiella mackenziei CBS 650.93</name>
    <dbReference type="NCBI Taxonomy" id="1442369"/>
    <lineage>
        <taxon>Eukaryota</taxon>
        <taxon>Fungi</taxon>
        <taxon>Dikarya</taxon>
        <taxon>Ascomycota</taxon>
        <taxon>Pezizomycotina</taxon>
        <taxon>Eurotiomycetes</taxon>
        <taxon>Chaetothyriomycetidae</taxon>
        <taxon>Chaetothyriales</taxon>
        <taxon>Herpotrichiellaceae</taxon>
        <taxon>Rhinocladiella</taxon>
    </lineage>
</organism>
<reference evidence="2 3" key="1">
    <citation type="submission" date="2015-01" db="EMBL/GenBank/DDBJ databases">
        <title>The Genome Sequence of Rhinocladiella mackenzie CBS 650.93.</title>
        <authorList>
            <consortium name="The Broad Institute Genomics Platform"/>
            <person name="Cuomo C."/>
            <person name="de Hoog S."/>
            <person name="Gorbushina A."/>
            <person name="Stielow B."/>
            <person name="Teixiera M."/>
            <person name="Abouelleil A."/>
            <person name="Chapman S.B."/>
            <person name="Priest M."/>
            <person name="Young S.K."/>
            <person name="Wortman J."/>
            <person name="Nusbaum C."/>
            <person name="Birren B."/>
        </authorList>
    </citation>
    <scope>NUCLEOTIDE SEQUENCE [LARGE SCALE GENOMIC DNA]</scope>
    <source>
        <strain evidence="2 3">CBS 650.93</strain>
    </source>
</reference>